<evidence type="ECO:0000256" key="1">
    <source>
        <dbReference type="ARBA" id="ARBA00022553"/>
    </source>
</evidence>
<evidence type="ECO:0000313" key="11">
    <source>
        <dbReference type="Proteomes" id="UP000479241"/>
    </source>
</evidence>
<dbReference type="PANTHER" id="PTHR48111">
    <property type="entry name" value="REGULATOR OF RPOS"/>
    <property type="match status" value="1"/>
</dbReference>
<keyword evidence="3 7" id="KW-0238">DNA-binding</keyword>
<dbReference type="InterPro" id="IPR016032">
    <property type="entry name" value="Sig_transdc_resp-reg_C-effctor"/>
</dbReference>
<evidence type="ECO:0000256" key="4">
    <source>
        <dbReference type="ARBA" id="ARBA00023163"/>
    </source>
</evidence>
<dbReference type="PANTHER" id="PTHR48111:SF72">
    <property type="entry name" value="SENSORY TRANSDUCTION PROTEIN REGX3"/>
    <property type="match status" value="1"/>
</dbReference>
<evidence type="ECO:0000313" key="10">
    <source>
        <dbReference type="EMBL" id="NEK85690.1"/>
    </source>
</evidence>
<evidence type="ECO:0000256" key="2">
    <source>
        <dbReference type="ARBA" id="ARBA00023015"/>
    </source>
</evidence>
<keyword evidence="4" id="KW-0804">Transcription</keyword>
<dbReference type="SMART" id="SM00862">
    <property type="entry name" value="Trans_reg_C"/>
    <property type="match status" value="1"/>
</dbReference>
<feature type="modified residue" description="4-aspartylphosphate" evidence="6">
    <location>
        <position position="48"/>
    </location>
</feature>
<evidence type="ECO:0000259" key="9">
    <source>
        <dbReference type="PROSITE" id="PS51755"/>
    </source>
</evidence>
<dbReference type="SMART" id="SM00448">
    <property type="entry name" value="REC"/>
    <property type="match status" value="1"/>
</dbReference>
<dbReference type="GO" id="GO:0005829">
    <property type="term" value="C:cytosol"/>
    <property type="evidence" value="ECO:0007669"/>
    <property type="project" value="TreeGrafter"/>
</dbReference>
<dbReference type="Pfam" id="PF00072">
    <property type="entry name" value="Response_reg"/>
    <property type="match status" value="1"/>
</dbReference>
<feature type="domain" description="OmpR/PhoB-type" evidence="9">
    <location>
        <begin position="136"/>
        <end position="231"/>
    </location>
</feature>
<proteinExistence type="predicted"/>
<dbReference type="CDD" id="cd00383">
    <property type="entry name" value="trans_reg_C"/>
    <property type="match status" value="1"/>
</dbReference>
<dbReference type="PROSITE" id="PS50110">
    <property type="entry name" value="RESPONSE_REGULATORY"/>
    <property type="match status" value="1"/>
</dbReference>
<dbReference type="SUPFAM" id="SSF52172">
    <property type="entry name" value="CheY-like"/>
    <property type="match status" value="1"/>
</dbReference>
<protein>
    <recommendedName>
        <fullName evidence="5">Sensory transduction protein RegX3</fullName>
    </recommendedName>
</protein>
<dbReference type="Gene3D" id="3.40.50.2300">
    <property type="match status" value="1"/>
</dbReference>
<dbReference type="GO" id="GO:0032993">
    <property type="term" value="C:protein-DNA complex"/>
    <property type="evidence" value="ECO:0007669"/>
    <property type="project" value="TreeGrafter"/>
</dbReference>
<sequence length="236" mass="25121">MRVLLVEDDDRVAAALGDVLRRHGVLVQRVSSGEAALAAHPVDLVLLDLGLPDMDGLAVCRALRRVVDVPIIAVTARAEERERIAGLRAGADDYVVKPYSSAELLARMEAVLRRSHRARPDGAAVPATAPAASASVTVIRLGALEIEPGARRATLSGAELKLSRKEFDLLAVLAGAHGAVCSRELLLDRVWGATIFGSTRTLDVHVATLRAKLGDPDLVETVRGVGYRMRSVVPLP</sequence>
<comment type="caution">
    <text evidence="10">The sequence shown here is derived from an EMBL/GenBank/DDBJ whole genome shotgun (WGS) entry which is preliminary data.</text>
</comment>
<reference evidence="10 11" key="1">
    <citation type="submission" date="2019-12" db="EMBL/GenBank/DDBJ databases">
        <title>the WGS of Blastococcus saxobsidens 67B17.</title>
        <authorList>
            <person name="Jiang Z."/>
        </authorList>
    </citation>
    <scope>NUCLEOTIDE SEQUENCE [LARGE SCALE GENOMIC DNA]</scope>
    <source>
        <strain evidence="10 11">67B17</strain>
    </source>
</reference>
<dbReference type="RefSeq" id="WP_163203929.1">
    <property type="nucleotide sequence ID" value="NZ_JAAGWG010000009.1"/>
</dbReference>
<dbReference type="InterPro" id="IPR039420">
    <property type="entry name" value="WalR-like"/>
</dbReference>
<dbReference type="SUPFAM" id="SSF46894">
    <property type="entry name" value="C-terminal effector domain of the bipartite response regulators"/>
    <property type="match status" value="1"/>
</dbReference>
<dbReference type="InterPro" id="IPR001789">
    <property type="entry name" value="Sig_transdc_resp-reg_receiver"/>
</dbReference>
<dbReference type="AlphaFoldDB" id="A0A6L9W2I6"/>
<feature type="DNA-binding region" description="OmpR/PhoB-type" evidence="7">
    <location>
        <begin position="136"/>
        <end position="231"/>
    </location>
</feature>
<evidence type="ECO:0000256" key="6">
    <source>
        <dbReference type="PROSITE-ProRule" id="PRU00169"/>
    </source>
</evidence>
<keyword evidence="2" id="KW-0805">Transcription regulation</keyword>
<dbReference type="InterPro" id="IPR036388">
    <property type="entry name" value="WH-like_DNA-bd_sf"/>
</dbReference>
<organism evidence="10 11">
    <name type="scientific">Blastococcus saxobsidens</name>
    <dbReference type="NCBI Taxonomy" id="138336"/>
    <lineage>
        <taxon>Bacteria</taxon>
        <taxon>Bacillati</taxon>
        <taxon>Actinomycetota</taxon>
        <taxon>Actinomycetes</taxon>
        <taxon>Geodermatophilales</taxon>
        <taxon>Geodermatophilaceae</taxon>
        <taxon>Blastococcus</taxon>
    </lineage>
</organism>
<evidence type="ECO:0000256" key="5">
    <source>
        <dbReference type="ARBA" id="ARBA00041201"/>
    </source>
</evidence>
<dbReference type="GO" id="GO:0000976">
    <property type="term" value="F:transcription cis-regulatory region binding"/>
    <property type="evidence" value="ECO:0007669"/>
    <property type="project" value="TreeGrafter"/>
</dbReference>
<dbReference type="GO" id="GO:0006355">
    <property type="term" value="P:regulation of DNA-templated transcription"/>
    <property type="evidence" value="ECO:0007669"/>
    <property type="project" value="InterPro"/>
</dbReference>
<feature type="domain" description="Response regulatory" evidence="8">
    <location>
        <begin position="2"/>
        <end position="112"/>
    </location>
</feature>
<keyword evidence="1 6" id="KW-0597">Phosphoprotein</keyword>
<gene>
    <name evidence="10" type="ORF">GCU60_07930</name>
</gene>
<evidence type="ECO:0000256" key="3">
    <source>
        <dbReference type="ARBA" id="ARBA00023125"/>
    </source>
</evidence>
<dbReference type="InterPro" id="IPR001867">
    <property type="entry name" value="OmpR/PhoB-type_DNA-bd"/>
</dbReference>
<dbReference type="InterPro" id="IPR011006">
    <property type="entry name" value="CheY-like_superfamily"/>
</dbReference>
<dbReference type="Pfam" id="PF00486">
    <property type="entry name" value="Trans_reg_C"/>
    <property type="match status" value="1"/>
</dbReference>
<evidence type="ECO:0000256" key="7">
    <source>
        <dbReference type="PROSITE-ProRule" id="PRU01091"/>
    </source>
</evidence>
<dbReference type="Gene3D" id="6.10.250.690">
    <property type="match status" value="1"/>
</dbReference>
<dbReference type="PROSITE" id="PS51755">
    <property type="entry name" value="OMPR_PHOB"/>
    <property type="match status" value="1"/>
</dbReference>
<dbReference type="Gene3D" id="1.10.10.10">
    <property type="entry name" value="Winged helix-like DNA-binding domain superfamily/Winged helix DNA-binding domain"/>
    <property type="match status" value="1"/>
</dbReference>
<dbReference type="EMBL" id="JAAGWG010000009">
    <property type="protein sequence ID" value="NEK85690.1"/>
    <property type="molecule type" value="Genomic_DNA"/>
</dbReference>
<evidence type="ECO:0000259" key="8">
    <source>
        <dbReference type="PROSITE" id="PS50110"/>
    </source>
</evidence>
<dbReference type="Proteomes" id="UP000479241">
    <property type="component" value="Unassembled WGS sequence"/>
</dbReference>
<accession>A0A6L9W2I6</accession>
<dbReference type="GO" id="GO:0000156">
    <property type="term" value="F:phosphorelay response regulator activity"/>
    <property type="evidence" value="ECO:0007669"/>
    <property type="project" value="TreeGrafter"/>
</dbReference>
<name>A0A6L9W2I6_9ACTN</name>